<evidence type="ECO:0000256" key="4">
    <source>
        <dbReference type="ARBA" id="ARBA00022679"/>
    </source>
</evidence>
<dbReference type="Proteomes" id="UP000887565">
    <property type="component" value="Unplaced"/>
</dbReference>
<dbReference type="OMA" id="ESEXALM"/>
<keyword evidence="9" id="KW-0862">Zinc</keyword>
<dbReference type="SUPFAM" id="SSF57850">
    <property type="entry name" value="RING/U-box"/>
    <property type="match status" value="2"/>
</dbReference>
<dbReference type="GO" id="GO:0061630">
    <property type="term" value="F:ubiquitin protein ligase activity"/>
    <property type="evidence" value="ECO:0007669"/>
    <property type="project" value="UniProtKB-EC"/>
</dbReference>
<protein>
    <recommendedName>
        <fullName evidence="3">RBR-type E3 ubiquitin transferase</fullName>
        <ecNumber evidence="3">2.3.2.31</ecNumber>
    </recommendedName>
</protein>
<comment type="catalytic activity">
    <reaction evidence="1">
        <text>[E2 ubiquitin-conjugating enzyme]-S-ubiquitinyl-L-cysteine + [acceptor protein]-L-lysine = [E2 ubiquitin-conjugating enzyme]-L-cysteine + [acceptor protein]-N(6)-ubiquitinyl-L-lysine.</text>
        <dbReference type="EC" id="2.3.2.31"/>
    </reaction>
</comment>
<dbReference type="InterPro" id="IPR002867">
    <property type="entry name" value="IBR_dom"/>
</dbReference>
<sequence>MRDVVTCPRNSCGSFVVMDENIRNMALCSECNFAFCTLCRKVYHGLARCTFTNTEIQCILNEYKTGDEKVRTAIEEKYGKVTIERLVEESESSQWVTDNCRPCPICSSPIQKLDGCNKMSCMKCGSYFCWLCMKTLNKDTPYKHFNDPESQCFNLLFRGVRTMDDGDFDDEDDL</sequence>
<dbReference type="Pfam" id="PF26200">
    <property type="entry name" value="Rcat_RNF216"/>
    <property type="match status" value="1"/>
</dbReference>
<evidence type="ECO:0000256" key="6">
    <source>
        <dbReference type="ARBA" id="ARBA00022737"/>
    </source>
</evidence>
<feature type="domain" description="RING-type" evidence="10">
    <location>
        <begin position="1"/>
        <end position="156"/>
    </location>
</feature>
<keyword evidence="7" id="KW-0863">Zinc-finger</keyword>
<reference evidence="12" key="1">
    <citation type="submission" date="2022-11" db="UniProtKB">
        <authorList>
            <consortium name="WormBaseParasite"/>
        </authorList>
    </citation>
    <scope>IDENTIFICATION</scope>
</reference>
<evidence type="ECO:0000256" key="7">
    <source>
        <dbReference type="ARBA" id="ARBA00022771"/>
    </source>
</evidence>
<name>A0A915ISJ9_ROMCU</name>
<dbReference type="CDD" id="cd20341">
    <property type="entry name" value="BRcat_RBR_RNF14"/>
    <property type="match status" value="1"/>
</dbReference>
<dbReference type="InterPro" id="IPR044066">
    <property type="entry name" value="TRIAD_supradom"/>
</dbReference>
<evidence type="ECO:0000256" key="5">
    <source>
        <dbReference type="ARBA" id="ARBA00022723"/>
    </source>
</evidence>
<evidence type="ECO:0000313" key="12">
    <source>
        <dbReference type="WBParaSite" id="nRc.2.0.1.t16349-RA"/>
    </source>
</evidence>
<dbReference type="GO" id="GO:0008270">
    <property type="term" value="F:zinc ion binding"/>
    <property type="evidence" value="ECO:0007669"/>
    <property type="project" value="UniProtKB-KW"/>
</dbReference>
<comment type="pathway">
    <text evidence="2">Protein modification; protein ubiquitination.</text>
</comment>
<dbReference type="InterPro" id="IPR047548">
    <property type="entry name" value="Rcat_RBR_RNF14"/>
</dbReference>
<dbReference type="EC" id="2.3.2.31" evidence="3"/>
<evidence type="ECO:0000256" key="9">
    <source>
        <dbReference type="ARBA" id="ARBA00022833"/>
    </source>
</evidence>
<keyword evidence="4" id="KW-0808">Transferase</keyword>
<keyword evidence="8" id="KW-0833">Ubl conjugation pathway</keyword>
<dbReference type="Gene3D" id="2.20.25.20">
    <property type="match status" value="1"/>
</dbReference>
<accession>A0A915ISJ9</accession>
<evidence type="ECO:0000256" key="8">
    <source>
        <dbReference type="ARBA" id="ARBA00022786"/>
    </source>
</evidence>
<proteinExistence type="predicted"/>
<dbReference type="Gene3D" id="1.20.120.1750">
    <property type="match status" value="1"/>
</dbReference>
<keyword evidence="11" id="KW-1185">Reference proteome</keyword>
<keyword evidence="5" id="KW-0479">Metal-binding</keyword>
<dbReference type="PROSITE" id="PS51873">
    <property type="entry name" value="TRIAD"/>
    <property type="match status" value="1"/>
</dbReference>
<dbReference type="SMART" id="SM00647">
    <property type="entry name" value="IBR"/>
    <property type="match status" value="2"/>
</dbReference>
<dbReference type="WBParaSite" id="nRc.2.0.1.t16349-RA">
    <property type="protein sequence ID" value="nRc.2.0.1.t16349-RA"/>
    <property type="gene ID" value="nRc.2.0.1.g16349"/>
</dbReference>
<dbReference type="InterPro" id="IPR031127">
    <property type="entry name" value="E3_UB_ligase_RBR"/>
</dbReference>
<dbReference type="CDD" id="cd20354">
    <property type="entry name" value="Rcat_RBR_RNF14"/>
    <property type="match status" value="1"/>
</dbReference>
<evidence type="ECO:0000256" key="1">
    <source>
        <dbReference type="ARBA" id="ARBA00001798"/>
    </source>
</evidence>
<evidence type="ECO:0000259" key="10">
    <source>
        <dbReference type="PROSITE" id="PS51873"/>
    </source>
</evidence>
<dbReference type="Pfam" id="PF01485">
    <property type="entry name" value="IBR"/>
    <property type="match status" value="1"/>
</dbReference>
<evidence type="ECO:0000256" key="2">
    <source>
        <dbReference type="ARBA" id="ARBA00004906"/>
    </source>
</evidence>
<evidence type="ECO:0000313" key="11">
    <source>
        <dbReference type="Proteomes" id="UP000887565"/>
    </source>
</evidence>
<dbReference type="AlphaFoldDB" id="A0A915ISJ9"/>
<dbReference type="GO" id="GO:0016567">
    <property type="term" value="P:protein ubiquitination"/>
    <property type="evidence" value="ECO:0007669"/>
    <property type="project" value="InterPro"/>
</dbReference>
<organism evidence="11 12">
    <name type="scientific">Romanomermis culicivorax</name>
    <name type="common">Nematode worm</name>
    <dbReference type="NCBI Taxonomy" id="13658"/>
    <lineage>
        <taxon>Eukaryota</taxon>
        <taxon>Metazoa</taxon>
        <taxon>Ecdysozoa</taxon>
        <taxon>Nematoda</taxon>
        <taxon>Enoplea</taxon>
        <taxon>Dorylaimia</taxon>
        <taxon>Mermithida</taxon>
        <taxon>Mermithoidea</taxon>
        <taxon>Mermithidae</taxon>
        <taxon>Romanomermis</taxon>
    </lineage>
</organism>
<evidence type="ECO:0000256" key="3">
    <source>
        <dbReference type="ARBA" id="ARBA00012251"/>
    </source>
</evidence>
<keyword evidence="6" id="KW-0677">Repeat</keyword>
<dbReference type="PANTHER" id="PTHR11685">
    <property type="entry name" value="RBR FAMILY RING FINGER AND IBR DOMAIN-CONTAINING"/>
    <property type="match status" value="1"/>
</dbReference>